<feature type="domain" description="DUF3955" evidence="7">
    <location>
        <begin position="68"/>
        <end position="123"/>
    </location>
</feature>
<organism evidence="8 9">
    <name type="scientific">Phialemonium thermophilum</name>
    <dbReference type="NCBI Taxonomy" id="223376"/>
    <lineage>
        <taxon>Eukaryota</taxon>
        <taxon>Fungi</taxon>
        <taxon>Dikarya</taxon>
        <taxon>Ascomycota</taxon>
        <taxon>Pezizomycotina</taxon>
        <taxon>Sordariomycetes</taxon>
        <taxon>Sordariomycetidae</taxon>
        <taxon>Cephalothecales</taxon>
        <taxon>Cephalothecaceae</taxon>
        <taxon>Phialemonium</taxon>
    </lineage>
</organism>
<keyword evidence="4 6" id="KW-0472">Membrane</keyword>
<feature type="transmembrane region" description="Helical" evidence="6">
    <location>
        <begin position="343"/>
        <end position="369"/>
    </location>
</feature>
<comment type="caution">
    <text evidence="8">The sequence shown here is derived from an EMBL/GenBank/DDBJ whole genome shotgun (WGS) entry which is preliminary data.</text>
</comment>
<feature type="transmembrane region" description="Helical" evidence="6">
    <location>
        <begin position="309"/>
        <end position="331"/>
    </location>
</feature>
<name>A0ABR3XQR8_9PEZI</name>
<evidence type="ECO:0000256" key="4">
    <source>
        <dbReference type="ARBA" id="ARBA00023136"/>
    </source>
</evidence>
<dbReference type="SUPFAM" id="SSF103481">
    <property type="entry name" value="Multidrug resistance efflux transporter EmrE"/>
    <property type="match status" value="1"/>
</dbReference>
<feature type="region of interest" description="Disordered" evidence="5">
    <location>
        <begin position="461"/>
        <end position="480"/>
    </location>
</feature>
<feature type="transmembrane region" description="Helical" evidence="6">
    <location>
        <begin position="381"/>
        <end position="402"/>
    </location>
</feature>
<sequence length="480" mass="51647">MTPIEPVLPADLAAAHDSTAGGQSFSASTDSTRAPQRHPHTTAFSAHGLVNSTAMKKRPSLMGVARWTLGIILLLVTVFLWTASNFLASYIFSDHTYNKPFFLVYLNTSVLTFSLVPTTIRYISRHGLSGLPRVALEVWRACRYLGTPPPSKLREDNEDAAAGQRLLLVDDDDGEAGLADPIRIGEVVPATAVAATITSVAASSARNSRLTLAETARLSLEFCPLWFLANYFAAACLEHTSVGSATILTATSSVWTLVMCAAAGVESFAPRKLLAVLASLAGVALVSSVDLSGASDDTRGHFPHKTRRQIAVGDAMALLSAVIYGVYVTVMKRRVGSEERVNMPLFFGLVGLFNVVLLWPGFFILHFTGLEPFSPPPTGKVWAILVINALSSLVSDIAWAYAMLLTTPLVVTVGLSLTIPLSLIGEIFQYAQYSTFTYWVGAAVVVVSFLFLNHESRENDVDLEPETETGSRDVLSGVHV</sequence>
<dbReference type="InterPro" id="IPR037185">
    <property type="entry name" value="EmrE-like"/>
</dbReference>
<feature type="compositionally biased region" description="Polar residues" evidence="5">
    <location>
        <begin position="20"/>
        <end position="34"/>
    </location>
</feature>
<evidence type="ECO:0000256" key="6">
    <source>
        <dbReference type="SAM" id="Phobius"/>
    </source>
</evidence>
<feature type="transmembrane region" description="Helical" evidence="6">
    <location>
        <begin position="64"/>
        <end position="82"/>
    </location>
</feature>
<evidence type="ECO:0000313" key="9">
    <source>
        <dbReference type="Proteomes" id="UP001586593"/>
    </source>
</evidence>
<keyword evidence="9" id="KW-1185">Reference proteome</keyword>
<evidence type="ECO:0000256" key="3">
    <source>
        <dbReference type="ARBA" id="ARBA00022989"/>
    </source>
</evidence>
<keyword evidence="2 6" id="KW-0812">Transmembrane</keyword>
<evidence type="ECO:0000313" key="8">
    <source>
        <dbReference type="EMBL" id="KAL1878066.1"/>
    </source>
</evidence>
<feature type="transmembrane region" description="Helical" evidence="6">
    <location>
        <begin position="102"/>
        <end position="123"/>
    </location>
</feature>
<evidence type="ECO:0000256" key="5">
    <source>
        <dbReference type="SAM" id="MobiDB-lite"/>
    </source>
</evidence>
<feature type="transmembrane region" description="Helical" evidence="6">
    <location>
        <begin position="272"/>
        <end position="289"/>
    </location>
</feature>
<accession>A0ABR3XQR8</accession>
<reference evidence="8 9" key="1">
    <citation type="journal article" date="2024" name="Commun. Biol.">
        <title>Comparative genomic analysis of thermophilic fungi reveals convergent evolutionary adaptations and gene losses.</title>
        <authorList>
            <person name="Steindorff A.S."/>
            <person name="Aguilar-Pontes M.V."/>
            <person name="Robinson A.J."/>
            <person name="Andreopoulos B."/>
            <person name="LaButti K."/>
            <person name="Kuo A."/>
            <person name="Mondo S."/>
            <person name="Riley R."/>
            <person name="Otillar R."/>
            <person name="Haridas S."/>
            <person name="Lipzen A."/>
            <person name="Grimwood J."/>
            <person name="Schmutz J."/>
            <person name="Clum A."/>
            <person name="Reid I.D."/>
            <person name="Moisan M.C."/>
            <person name="Butler G."/>
            <person name="Nguyen T.T.M."/>
            <person name="Dewar K."/>
            <person name="Conant G."/>
            <person name="Drula E."/>
            <person name="Henrissat B."/>
            <person name="Hansel C."/>
            <person name="Singer S."/>
            <person name="Hutchinson M.I."/>
            <person name="de Vries R.P."/>
            <person name="Natvig D.O."/>
            <person name="Powell A.J."/>
            <person name="Tsang A."/>
            <person name="Grigoriev I.V."/>
        </authorList>
    </citation>
    <scope>NUCLEOTIDE SEQUENCE [LARGE SCALE GENOMIC DNA]</scope>
    <source>
        <strain evidence="8 9">ATCC 24622</strain>
    </source>
</reference>
<dbReference type="InterPro" id="IPR025016">
    <property type="entry name" value="DUF3955"/>
</dbReference>
<dbReference type="EMBL" id="JAZHXJ010000057">
    <property type="protein sequence ID" value="KAL1878066.1"/>
    <property type="molecule type" value="Genomic_DNA"/>
</dbReference>
<dbReference type="PANTHER" id="PTHR23051:SF0">
    <property type="entry name" value="SOLUTE CARRIER FAMILY 35 MEMBER F5"/>
    <property type="match status" value="1"/>
</dbReference>
<dbReference type="PANTHER" id="PTHR23051">
    <property type="entry name" value="SOLUTE CARRIER FAMILY 35, MEMBER F5"/>
    <property type="match status" value="1"/>
</dbReference>
<gene>
    <name evidence="8" type="ORF">VTK73DRAFT_8117</name>
</gene>
<dbReference type="Pfam" id="PF13127">
    <property type="entry name" value="DUF3955"/>
    <property type="match status" value="1"/>
</dbReference>
<evidence type="ECO:0000256" key="2">
    <source>
        <dbReference type="ARBA" id="ARBA00022692"/>
    </source>
</evidence>
<dbReference type="Proteomes" id="UP001586593">
    <property type="component" value="Unassembled WGS sequence"/>
</dbReference>
<proteinExistence type="predicted"/>
<feature type="transmembrane region" description="Helical" evidence="6">
    <location>
        <begin position="436"/>
        <end position="452"/>
    </location>
</feature>
<evidence type="ECO:0000259" key="7">
    <source>
        <dbReference type="Pfam" id="PF13127"/>
    </source>
</evidence>
<feature type="region of interest" description="Disordered" evidence="5">
    <location>
        <begin position="17"/>
        <end position="38"/>
    </location>
</feature>
<comment type="subcellular location">
    <subcellularLocation>
        <location evidence="1">Membrane</location>
        <topology evidence="1">Multi-pass membrane protein</topology>
    </subcellularLocation>
</comment>
<evidence type="ECO:0000256" key="1">
    <source>
        <dbReference type="ARBA" id="ARBA00004141"/>
    </source>
</evidence>
<protein>
    <recommendedName>
        <fullName evidence="7">DUF3955 domain-containing protein</fullName>
    </recommendedName>
</protein>
<feature type="transmembrane region" description="Helical" evidence="6">
    <location>
        <begin position="409"/>
        <end position="430"/>
    </location>
</feature>
<keyword evidence="3 6" id="KW-1133">Transmembrane helix</keyword>